<dbReference type="Pfam" id="PF02156">
    <property type="entry name" value="Glyco_hydro_26"/>
    <property type="match status" value="1"/>
</dbReference>
<dbReference type="AlphaFoldDB" id="A0A3G4RHU4"/>
<dbReference type="PANTHER" id="PTHR40079:SF4">
    <property type="entry name" value="GH26 DOMAIN-CONTAINING PROTEIN-RELATED"/>
    <property type="match status" value="1"/>
</dbReference>
<dbReference type="InterPro" id="IPR022790">
    <property type="entry name" value="GH26_dom"/>
</dbReference>
<feature type="chain" id="PRO_5017959679" evidence="5">
    <location>
        <begin position="19"/>
        <end position="330"/>
    </location>
</feature>
<dbReference type="InterPro" id="IPR017853">
    <property type="entry name" value="GH"/>
</dbReference>
<comment type="similarity">
    <text evidence="1 4">Belongs to the glycosyl hydrolase 26 family.</text>
</comment>
<dbReference type="SMR" id="A0A3G4RHU4"/>
<keyword evidence="8" id="KW-0002">3D-structure</keyword>
<keyword evidence="3 4" id="KW-0326">Glycosidase</keyword>
<keyword evidence="2 4" id="KW-0378">Hydrolase</keyword>
<dbReference type="InterPro" id="IPR000805">
    <property type="entry name" value="Glyco_hydro_26"/>
</dbReference>
<evidence type="ECO:0000259" key="6">
    <source>
        <dbReference type="PROSITE" id="PS51764"/>
    </source>
</evidence>
<feature type="glycosylation site" description="N-linked (GlcNAc...) asparagine" evidence="8">
    <location>
        <position position="121"/>
    </location>
</feature>
<dbReference type="PRINTS" id="PR00739">
    <property type="entry name" value="GLHYDRLASE26"/>
</dbReference>
<accession>A0A3G4RHU4</accession>
<evidence type="ECO:0000256" key="5">
    <source>
        <dbReference type="SAM" id="SignalP"/>
    </source>
</evidence>
<feature type="active site" description="Proton donor" evidence="4">
    <location>
        <position position="183"/>
    </location>
</feature>
<reference evidence="8" key="2">
    <citation type="journal article" date="2019" name="Sci. Rep.">
        <title>Crystal structure and substrate interactions of an unusual fungal non-CBM carrying GH26 endo-beta-mannanase from Yunnania penicillata.</title>
        <authorList>
            <person name="von Freiesleben P."/>
            <person name="Moroz O.V."/>
            <person name="Blagova E."/>
            <person name="Wiemann M."/>
            <person name="Spodsberg N."/>
            <person name="Agger J.W."/>
            <person name="Davies G.J."/>
            <person name="Wilson K.S."/>
            <person name="Stalbrand H."/>
            <person name="Meyer A.S."/>
            <person name="Krogh K.B.R.M."/>
        </authorList>
    </citation>
    <scope>X-RAY CRYSTALLOGRAPHY (1.36 ANGSTROMS) OF 19-330</scope>
    <scope>GLYCOSYLATION AT ASN-121</scope>
</reference>
<evidence type="ECO:0000256" key="3">
    <source>
        <dbReference type="ARBA" id="ARBA00023295"/>
    </source>
</evidence>
<proteinExistence type="evidence at protein level"/>
<name>A0A3G4RHU4_9PEZI</name>
<evidence type="ECO:0000256" key="2">
    <source>
        <dbReference type="ARBA" id="ARBA00022801"/>
    </source>
</evidence>
<dbReference type="GO" id="GO:0016985">
    <property type="term" value="F:mannan endo-1,4-beta-mannosidase activity"/>
    <property type="evidence" value="ECO:0007669"/>
    <property type="project" value="UniProtKB-EC"/>
</dbReference>
<dbReference type="SUPFAM" id="SSF51445">
    <property type="entry name" value="(Trans)glycosidases"/>
    <property type="match status" value="1"/>
</dbReference>
<evidence type="ECO:0000256" key="4">
    <source>
        <dbReference type="PROSITE-ProRule" id="PRU01100"/>
    </source>
</evidence>
<evidence type="ECO:0000313" key="7">
    <source>
        <dbReference type="EMBL" id="AYU65281.1"/>
    </source>
</evidence>
<keyword evidence="5" id="KW-0732">Signal</keyword>
<organism evidence="7">
    <name type="scientific">Yunnania penicillata</name>
    <dbReference type="NCBI Taxonomy" id="1167589"/>
    <lineage>
        <taxon>Eukaryota</taxon>
        <taxon>Fungi</taxon>
        <taxon>Dikarya</taxon>
        <taxon>Ascomycota</taxon>
        <taxon>Pezizomycotina</taxon>
        <taxon>Sordariomycetes</taxon>
        <taxon>Hypocreomycetidae</taxon>
        <taxon>Microascales</taxon>
        <taxon>Microascaceae</taxon>
        <taxon>Yunnania</taxon>
    </lineage>
</organism>
<sequence length="330" mass="36157">MALLTIISSLAAAGLALAAPSTTPVNEKATDAAKNLLSYLVEQAANGVTLSGQQDLESAQWVSDNVGKWPAILGIDFMDYSPSRVEYGAVGSTVPDAISYDSDGGIVTFCWHWGSPSGTYNTTDQPWWSNFYTEATAFDIAAAMDDPDSADYNLLVRDIDAISELLLQLQDLDIPILWRPLHEAEGGWFWWGAKGPEACIALYRLMFDRMTNHHGLNNLLWVWNSVDPSWYPGNDVVDIVSADIYADAGDHSPQEETFASLQSLTGDTKLVALGEVGNIPDPASTGGVADWAYWVTWNGDFIKGEDYNPLEYKKEVFSAENIITRDEVDV</sequence>
<reference evidence="7" key="1">
    <citation type="journal article" date="2018" name="Biotechnol. Biofuels">
        <title>Boosting of enzymatic softwood saccharification by fungal GH5 and GH26 endomannanases.</title>
        <authorList>
            <person name="von Freiesleben P."/>
            <person name="Spodsberg N."/>
            <person name="Stenbaek A."/>
            <person name="Stalbrand H."/>
            <person name="Krogh K.B."/>
            <person name="Meyer A.S."/>
        </authorList>
    </citation>
    <scope>NUCLEOTIDE SEQUENCE</scope>
    <source>
        <strain evidence="7">A139-11</strain>
    </source>
</reference>
<dbReference type="PDBsum" id="6HPF"/>
<dbReference type="PROSITE" id="PS51764">
    <property type="entry name" value="GH26"/>
    <property type="match status" value="1"/>
</dbReference>
<feature type="domain" description="GH26" evidence="6">
    <location>
        <begin position="31"/>
        <end position="326"/>
    </location>
</feature>
<dbReference type="EMBL" id="MH899111">
    <property type="protein sequence ID" value="AYU65281.1"/>
    <property type="molecule type" value="mRNA"/>
</dbReference>
<dbReference type="PANTHER" id="PTHR40079">
    <property type="entry name" value="MANNAN ENDO-1,4-BETA-MANNOSIDASE E-RELATED"/>
    <property type="match status" value="1"/>
</dbReference>
<evidence type="ECO:0000256" key="1">
    <source>
        <dbReference type="ARBA" id="ARBA00007754"/>
    </source>
</evidence>
<evidence type="ECO:0007829" key="8">
    <source>
        <dbReference type="PDB" id="6HPF"/>
    </source>
</evidence>
<dbReference type="EC" id="3.2.1.78" evidence="7"/>
<dbReference type="PDB" id="6HPF">
    <property type="method" value="X-ray"/>
    <property type="resolution" value="1.36 A"/>
    <property type="chains" value="A=19-330"/>
</dbReference>
<dbReference type="Gene3D" id="3.20.20.80">
    <property type="entry name" value="Glycosidases"/>
    <property type="match status" value="1"/>
</dbReference>
<protein>
    <submittedName>
        <fullName evidence="7">Endo-1,4-beta-mannanase</fullName>
        <ecNumber evidence="7">3.2.1.78</ecNumber>
    </submittedName>
</protein>
<feature type="signal peptide" evidence="5">
    <location>
        <begin position="1"/>
        <end position="18"/>
    </location>
</feature>
<dbReference type="GO" id="GO:0006080">
    <property type="term" value="P:substituted mannan metabolic process"/>
    <property type="evidence" value="ECO:0007669"/>
    <property type="project" value="InterPro"/>
</dbReference>
<feature type="active site" description="Nucleophile" evidence="4">
    <location>
        <position position="275"/>
    </location>
</feature>